<organism evidence="1 2">
    <name type="scientific">Streptomyces inhibens</name>
    <dbReference type="NCBI Taxonomy" id="2293571"/>
    <lineage>
        <taxon>Bacteria</taxon>
        <taxon>Bacillati</taxon>
        <taxon>Actinomycetota</taxon>
        <taxon>Actinomycetes</taxon>
        <taxon>Kitasatosporales</taxon>
        <taxon>Streptomycetaceae</taxon>
        <taxon>Streptomyces</taxon>
    </lineage>
</organism>
<evidence type="ECO:0000313" key="2">
    <source>
        <dbReference type="Proteomes" id="UP000262477"/>
    </source>
</evidence>
<accession>A0A371Q3N2</accession>
<evidence type="ECO:0000313" key="1">
    <source>
        <dbReference type="EMBL" id="REK89320.1"/>
    </source>
</evidence>
<proteinExistence type="predicted"/>
<protein>
    <submittedName>
        <fullName evidence="1">Uncharacterized protein</fullName>
    </submittedName>
</protein>
<gene>
    <name evidence="1" type="ORF">DY245_16260</name>
</gene>
<keyword evidence="2" id="KW-1185">Reference proteome</keyword>
<dbReference type="EMBL" id="QUAC01000127">
    <property type="protein sequence ID" value="REK89320.1"/>
    <property type="molecule type" value="Genomic_DNA"/>
</dbReference>
<dbReference type="Proteomes" id="UP000262477">
    <property type="component" value="Unassembled WGS sequence"/>
</dbReference>
<sequence length="87" mass="9442">MWSVSWYRSWEVGGGYDVGEGDGAGAAVDGGVTHWSGMAVPFCGWCRRTNRQGTKSIWRALATRGRLRHGDGPRREMGGGRSVVVTD</sequence>
<comment type="caution">
    <text evidence="1">The sequence shown here is derived from an EMBL/GenBank/DDBJ whole genome shotgun (WGS) entry which is preliminary data.</text>
</comment>
<reference evidence="1 2" key="1">
    <citation type="submission" date="2018-08" db="EMBL/GenBank/DDBJ databases">
        <title>Streptomyces NEAU-D10 sp. nov., a novel Actinomycete isolated from soil.</title>
        <authorList>
            <person name="Jin L."/>
        </authorList>
    </citation>
    <scope>NUCLEOTIDE SEQUENCE [LARGE SCALE GENOMIC DNA]</scope>
    <source>
        <strain evidence="1 2">NEAU-D10</strain>
    </source>
</reference>
<name>A0A371Q3N2_STRIH</name>
<dbReference type="AlphaFoldDB" id="A0A371Q3N2"/>